<evidence type="ECO:0000256" key="1">
    <source>
        <dbReference type="ARBA" id="ARBA00022729"/>
    </source>
</evidence>
<dbReference type="PANTHER" id="PTHR30006">
    <property type="entry name" value="THIAMINE-BINDING PERIPLASMIC PROTEIN-RELATED"/>
    <property type="match status" value="1"/>
</dbReference>
<dbReference type="SUPFAM" id="SSF53850">
    <property type="entry name" value="Periplasmic binding protein-like II"/>
    <property type="match status" value="1"/>
</dbReference>
<keyword evidence="1" id="KW-0732">Signal</keyword>
<organism evidence="2 3">
    <name type="scientific">Marinomonas pontica</name>
    <dbReference type="NCBI Taxonomy" id="264739"/>
    <lineage>
        <taxon>Bacteria</taxon>
        <taxon>Pseudomonadati</taxon>
        <taxon>Pseudomonadota</taxon>
        <taxon>Gammaproteobacteria</taxon>
        <taxon>Oceanospirillales</taxon>
        <taxon>Oceanospirillaceae</taxon>
        <taxon>Marinomonas</taxon>
    </lineage>
</organism>
<dbReference type="PROSITE" id="PS51257">
    <property type="entry name" value="PROKAR_LIPOPROTEIN"/>
    <property type="match status" value="1"/>
</dbReference>
<dbReference type="Proteomes" id="UP001307608">
    <property type="component" value="Chromosome"/>
</dbReference>
<dbReference type="PANTHER" id="PTHR30006:SF25">
    <property type="entry name" value="PHOSPHOGLYCERATE TRANSPORT REGULATORY PROTEIN PGTC"/>
    <property type="match status" value="1"/>
</dbReference>
<accession>A0ABM8F9I0</accession>
<evidence type="ECO:0000313" key="3">
    <source>
        <dbReference type="Proteomes" id="UP001307608"/>
    </source>
</evidence>
<dbReference type="EMBL" id="AP027271">
    <property type="protein sequence ID" value="BDX01688.1"/>
    <property type="molecule type" value="Genomic_DNA"/>
</dbReference>
<reference evidence="2 3" key="1">
    <citation type="submission" date="2023-01" db="EMBL/GenBank/DDBJ databases">
        <title>Complete genome sequence of Marinomonas pontica strain 200518_36.</title>
        <authorList>
            <person name="Ueki S."/>
            <person name="Gajardo G."/>
            <person name="Maruyama F."/>
        </authorList>
    </citation>
    <scope>NUCLEOTIDE SEQUENCE [LARGE SCALE GENOMIC DNA]</scope>
    <source>
        <strain evidence="2 3">200518_36</strain>
    </source>
</reference>
<protein>
    <submittedName>
        <fullName evidence="2">Periplasmic iron-binding protein</fullName>
    </submittedName>
</protein>
<dbReference type="Gene3D" id="3.40.190.10">
    <property type="entry name" value="Periplasmic binding protein-like II"/>
    <property type="match status" value="2"/>
</dbReference>
<name>A0ABM8F9I0_9GAMM</name>
<sequence length="375" mass="42662">MMTRYVGWCMWLWVSCLGWAVNAKTTEFVVFPSVHELKNEASTAYQQYPVLTVRGAVNREAIAPLFQAYQEKYPNVVIHYAESNTRHLYEQFLAQPESRPDIMLSPAMDLQFKLANDGYALAYDSPELANVPSDSYWRSELFGFTYEPIVTAINSDILAGEILPQSREQLLNLIRSKNHLLDDKIGLFDIQQSGLGYLAWAYDGQQSRSYGRLLEAFGTHQARLYTDTSSMLNALLKGQIFIAYNLVGAYSYRWSEQYDWIRTIMPTDYTSIIMRTAFIPRDAQQPVLAKRFIDFLLSPTGQHILANQSGITPISLNAVGPYSREALRKLPHGIFRPIPLGLELLIQTDDAKKHIIYHEWDSAMLSAEPSLSVTP</sequence>
<evidence type="ECO:0000313" key="2">
    <source>
        <dbReference type="EMBL" id="BDX01688.1"/>
    </source>
</evidence>
<dbReference type="RefSeq" id="WP_338265010.1">
    <property type="nucleotide sequence ID" value="NZ_AP027271.1"/>
</dbReference>
<dbReference type="Pfam" id="PF13531">
    <property type="entry name" value="SBP_bac_11"/>
    <property type="match status" value="1"/>
</dbReference>
<gene>
    <name evidence="2" type="primary">afuA_1</name>
    <name evidence="2" type="ORF">MACH16_04360</name>
</gene>
<keyword evidence="3" id="KW-1185">Reference proteome</keyword>
<proteinExistence type="predicted"/>